<feature type="region of interest" description="Disordered" evidence="2">
    <location>
        <begin position="518"/>
        <end position="600"/>
    </location>
</feature>
<dbReference type="Proteomes" id="UP001456524">
    <property type="component" value="Unassembled WGS sequence"/>
</dbReference>
<dbReference type="InterPro" id="IPR042120">
    <property type="entry name" value="MutL_C_dimsub"/>
</dbReference>
<feature type="compositionally biased region" description="Basic and acidic residues" evidence="2">
    <location>
        <begin position="336"/>
        <end position="354"/>
    </location>
</feature>
<evidence type="ECO:0000313" key="5">
    <source>
        <dbReference type="Proteomes" id="UP001456524"/>
    </source>
</evidence>
<evidence type="ECO:0000256" key="2">
    <source>
        <dbReference type="SAM" id="MobiDB-lite"/>
    </source>
</evidence>
<sequence length="982" mass="106844">MHVKATADATTYTPVASMNLADNVRAIKPLPPDVVAQIKSSTTVTSLTHVVSGLVQNSLDAGATKIEVSVDARRGGCTVQDDGSGIAPAEFALDGSLGKPYYTSKHDCPFPVHGRYGTFVASVGALSLLTITSRHCLHRSYNSITLHRSQVISRQTPAQHGLGDHGTRVTMRDLFGNMPVRVKQRAMLEDRAENERQWEGLKRSITALLLAWQQPITLVIRDDAKSLRINAHRENDVTNSKVHAQLRPLLSILSQTLYITPDEWSSWVPASAATKSISVKGAISLEPAPSKSVQFISLGIHPIHVEDGHNEFYDEINRLFNHSSFGVNEDEPELDEREKERRLNDKRYKKDGPTRRQLQGGKKGIDRWPMFCLRISLAERTREDVLESEAKLQSILGVLRAMITEWLSAHQFRPTKRKRRTESKPTSASSSTSNSPAPRQGPSVGQNHSEQPQVPPTESSDGKAGADTSHFTGLSKIRSGEPSFYDALWNSEKPAGQNSAPSRENTTFFETELLLPGALGPRSIHTPHGEAEAQDGSKDGTTNWTDPNSKKAFTINSRTGTVIQQSERPNTTNKTPASISTSFRKSLRLDKPSATSDTSKDSWLTTFLSTHSNPVFRPQPSTSESIPRAIFSSPNLSSESANLLHGGLGEHCSHEAIKAAFKEAAVGQNKLSKKALKSARVVSQVDRKFILAIMDGSDTGNPDPTRKPLVVLIDQHAASERVHLESLLTQLCEPESTSPPPLSSPLFFELRHPREASLLEDLAPCFAGWGVAYAVGKGGREGRDVLRVDKLPPGIRERCAERPELLLEVLREEVWRVADGGGRAKGASGNDVEAKQQRTQPQQPDAAVNTPHIPQEEQAHAPPHHTASPLWLMRTSTCPPGILSLLNSRACRSAVMFNDALSRAECEDLVCRLAGCVFPFQCAHGRPSMVPLVELSGGEGVGVGLGLGSAGGEGRGGAEAGEGFVHAYRRWRRAAAAQGDDG</sequence>
<dbReference type="Pfam" id="PF08676">
    <property type="entry name" value="MutL_C"/>
    <property type="match status" value="1"/>
</dbReference>
<feature type="region of interest" description="Disordered" evidence="2">
    <location>
        <begin position="327"/>
        <end position="362"/>
    </location>
</feature>
<evidence type="ECO:0000256" key="1">
    <source>
        <dbReference type="ARBA" id="ARBA00006082"/>
    </source>
</evidence>
<dbReference type="InterPro" id="IPR036890">
    <property type="entry name" value="HATPase_C_sf"/>
</dbReference>
<keyword evidence="5" id="KW-1185">Reference proteome</keyword>
<dbReference type="PANTHER" id="PTHR10073">
    <property type="entry name" value="DNA MISMATCH REPAIR PROTEIN MLH, PMS, MUTL"/>
    <property type="match status" value="1"/>
</dbReference>
<dbReference type="Gene3D" id="3.30.565.10">
    <property type="entry name" value="Histidine kinase-like ATPase, C-terminal domain"/>
    <property type="match status" value="1"/>
</dbReference>
<comment type="caution">
    <text evidence="4">The sequence shown here is derived from an EMBL/GenBank/DDBJ whole genome shotgun (WGS) entry which is preliminary data.</text>
</comment>
<reference evidence="4 5" key="1">
    <citation type="journal article" date="2022" name="G3 (Bethesda)">
        <title>Enemy or ally: a genomic approach to elucidate the lifestyle of Phyllosticta citrichinaensis.</title>
        <authorList>
            <person name="Buijs V.A."/>
            <person name="Groenewald J.Z."/>
            <person name="Haridas S."/>
            <person name="LaButti K.M."/>
            <person name="Lipzen A."/>
            <person name="Martin F.M."/>
            <person name="Barry K."/>
            <person name="Grigoriev I.V."/>
            <person name="Crous P.W."/>
            <person name="Seidl M.F."/>
        </authorList>
    </citation>
    <scope>NUCLEOTIDE SEQUENCE [LARGE SCALE GENOMIC DNA]</scope>
    <source>
        <strain evidence="4 5">CBS 129764</strain>
    </source>
</reference>
<feature type="compositionally biased region" description="Low complexity" evidence="2">
    <location>
        <begin position="424"/>
        <end position="438"/>
    </location>
</feature>
<gene>
    <name evidence="4" type="ORF">IWX90DRAFT_10058</name>
</gene>
<dbReference type="EMBL" id="JBBWUH010000001">
    <property type="protein sequence ID" value="KAK8177172.1"/>
    <property type="molecule type" value="Genomic_DNA"/>
</dbReference>
<dbReference type="PANTHER" id="PTHR10073:SF47">
    <property type="entry name" value="DNA MISMATCH REPAIR PROTEIN MLH3"/>
    <property type="match status" value="1"/>
</dbReference>
<dbReference type="InterPro" id="IPR038973">
    <property type="entry name" value="MutL/Mlh/Pms-like"/>
</dbReference>
<name>A0ABR1Y5L0_9PEZI</name>
<dbReference type="SUPFAM" id="SSF55874">
    <property type="entry name" value="ATPase domain of HSP90 chaperone/DNA topoisomerase II/histidine kinase"/>
    <property type="match status" value="1"/>
</dbReference>
<accession>A0ABR1Y5L0</accession>
<dbReference type="InterPro" id="IPR014790">
    <property type="entry name" value="MutL_C"/>
</dbReference>
<organism evidence="4 5">
    <name type="scientific">Phyllosticta citrichinensis</name>
    <dbReference type="NCBI Taxonomy" id="1130410"/>
    <lineage>
        <taxon>Eukaryota</taxon>
        <taxon>Fungi</taxon>
        <taxon>Dikarya</taxon>
        <taxon>Ascomycota</taxon>
        <taxon>Pezizomycotina</taxon>
        <taxon>Dothideomycetes</taxon>
        <taxon>Dothideomycetes incertae sedis</taxon>
        <taxon>Botryosphaeriales</taxon>
        <taxon>Phyllostictaceae</taxon>
        <taxon>Phyllosticta</taxon>
    </lineage>
</organism>
<dbReference type="InterPro" id="IPR042121">
    <property type="entry name" value="MutL_C_regsub"/>
</dbReference>
<feature type="domain" description="MutL C-terminal dimerisation" evidence="3">
    <location>
        <begin position="681"/>
        <end position="901"/>
    </location>
</feature>
<dbReference type="InterPro" id="IPR037198">
    <property type="entry name" value="MutL_C_sf"/>
</dbReference>
<feature type="region of interest" description="Disordered" evidence="2">
    <location>
        <begin position="412"/>
        <end position="477"/>
    </location>
</feature>
<protein>
    <submittedName>
        <fullName evidence="4">DNA mismatch repair protein</fullName>
    </submittedName>
</protein>
<feature type="compositionally biased region" description="Basic and acidic residues" evidence="2">
    <location>
        <begin position="527"/>
        <end position="538"/>
    </location>
</feature>
<feature type="region of interest" description="Disordered" evidence="2">
    <location>
        <begin position="821"/>
        <end position="849"/>
    </location>
</feature>
<comment type="similarity">
    <text evidence="1">Belongs to the DNA mismatch repair MutL/HexB family.</text>
</comment>
<feature type="compositionally biased region" description="Polar residues" evidence="2">
    <location>
        <begin position="554"/>
        <end position="584"/>
    </location>
</feature>
<dbReference type="Pfam" id="PF13589">
    <property type="entry name" value="HATPase_c_3"/>
    <property type="match status" value="1"/>
</dbReference>
<evidence type="ECO:0000313" key="4">
    <source>
        <dbReference type="EMBL" id="KAK8177172.1"/>
    </source>
</evidence>
<dbReference type="SMART" id="SM00853">
    <property type="entry name" value="MutL_C"/>
    <property type="match status" value="1"/>
</dbReference>
<evidence type="ECO:0000259" key="3">
    <source>
        <dbReference type="SMART" id="SM00853"/>
    </source>
</evidence>
<feature type="compositionally biased region" description="Polar residues" evidence="2">
    <location>
        <begin position="443"/>
        <end position="459"/>
    </location>
</feature>
<dbReference type="Gene3D" id="3.30.1370.100">
    <property type="entry name" value="MutL, C-terminal domain, regulatory subdomain"/>
    <property type="match status" value="2"/>
</dbReference>
<dbReference type="SUPFAM" id="SSF118116">
    <property type="entry name" value="DNA mismatch repair protein MutL"/>
    <property type="match status" value="2"/>
</dbReference>
<dbReference type="Gene3D" id="3.30.1540.20">
    <property type="entry name" value="MutL, C-terminal domain, dimerisation subdomain"/>
    <property type="match status" value="2"/>
</dbReference>
<proteinExistence type="inferred from homology"/>